<dbReference type="Proteomes" id="UP000582837">
    <property type="component" value="Unassembled WGS sequence"/>
</dbReference>
<reference evidence="1 2" key="1">
    <citation type="submission" date="2020-08" db="EMBL/GenBank/DDBJ databases">
        <title>Genomic Encyclopedia of Type Strains, Phase IV (KMG-IV): sequencing the most valuable type-strain genomes for metagenomic binning, comparative biology and taxonomic classification.</title>
        <authorList>
            <person name="Goeker M."/>
        </authorList>
    </citation>
    <scope>NUCLEOTIDE SEQUENCE [LARGE SCALE GENOMIC DNA]</scope>
    <source>
        <strain evidence="1 2">DSM 29007</strain>
    </source>
</reference>
<evidence type="ECO:0000313" key="2">
    <source>
        <dbReference type="Proteomes" id="UP000582837"/>
    </source>
</evidence>
<sequence length="228" mass="24973">MRISSIMIRLILLSVLCGACIRAPLAAQRSGRSSSVDSILSAFERDARERVIPSRARSELMQMLRLSSSPAHRDSILNGLQRLALESEDMNVQLYATSYLGDAGGMIAGSSVVAQLRHIYQLRPLVRLTVLDKMPLQQERAAAAAFLRTVAAEPDPNGPDPVHGYFSNGDLRIQALARLSEMGEDGAAALRAMHRSGEARSPQAKILLDDMARRGFPVRDLRRALSQQ</sequence>
<comment type="caution">
    <text evidence="1">The sequence shown here is derived from an EMBL/GenBank/DDBJ whole genome shotgun (WGS) entry which is preliminary data.</text>
</comment>
<proteinExistence type="predicted"/>
<dbReference type="RefSeq" id="WP_170036581.1">
    <property type="nucleotide sequence ID" value="NZ_JABDTL010000002.1"/>
</dbReference>
<keyword evidence="2" id="KW-1185">Reference proteome</keyword>
<dbReference type="AlphaFoldDB" id="A0A841H2P9"/>
<evidence type="ECO:0008006" key="3">
    <source>
        <dbReference type="Google" id="ProtNLM"/>
    </source>
</evidence>
<gene>
    <name evidence="1" type="ORF">HNQ61_004033</name>
</gene>
<protein>
    <recommendedName>
        <fullName evidence="3">HEAT repeat domain-containing protein</fullName>
    </recommendedName>
</protein>
<evidence type="ECO:0000313" key="1">
    <source>
        <dbReference type="EMBL" id="MBB6072371.1"/>
    </source>
</evidence>
<dbReference type="EMBL" id="JACHIA010000014">
    <property type="protein sequence ID" value="MBB6072371.1"/>
    <property type="molecule type" value="Genomic_DNA"/>
</dbReference>
<organism evidence="1 2">
    <name type="scientific">Longimicrobium terrae</name>
    <dbReference type="NCBI Taxonomy" id="1639882"/>
    <lineage>
        <taxon>Bacteria</taxon>
        <taxon>Pseudomonadati</taxon>
        <taxon>Gemmatimonadota</taxon>
        <taxon>Longimicrobiia</taxon>
        <taxon>Longimicrobiales</taxon>
        <taxon>Longimicrobiaceae</taxon>
        <taxon>Longimicrobium</taxon>
    </lineage>
</organism>
<name>A0A841H2P9_9BACT</name>
<accession>A0A841H2P9</accession>